<dbReference type="SUPFAM" id="SSF53850">
    <property type="entry name" value="Periplasmic binding protein-like II"/>
    <property type="match status" value="1"/>
</dbReference>
<dbReference type="PANTHER" id="PTHR30024:SF42">
    <property type="entry name" value="ALIPHATIC SULFONATES-BINDING PROTEIN-RELATED"/>
    <property type="match status" value="1"/>
</dbReference>
<feature type="signal peptide" evidence="2">
    <location>
        <begin position="1"/>
        <end position="21"/>
    </location>
</feature>
<evidence type="ECO:0000313" key="5">
    <source>
        <dbReference type="Proteomes" id="UP001596058"/>
    </source>
</evidence>
<organism evidence="4 5">
    <name type="scientific">Nonomuraea insulae</name>
    <dbReference type="NCBI Taxonomy" id="1616787"/>
    <lineage>
        <taxon>Bacteria</taxon>
        <taxon>Bacillati</taxon>
        <taxon>Actinomycetota</taxon>
        <taxon>Actinomycetes</taxon>
        <taxon>Streptosporangiales</taxon>
        <taxon>Streptosporangiaceae</taxon>
        <taxon>Nonomuraea</taxon>
    </lineage>
</organism>
<feature type="domain" description="Solute-binding protein family 3/N-terminal" evidence="3">
    <location>
        <begin position="38"/>
        <end position="267"/>
    </location>
</feature>
<gene>
    <name evidence="4" type="ORF">ACFPZ3_48910</name>
</gene>
<evidence type="ECO:0000256" key="2">
    <source>
        <dbReference type="SAM" id="SignalP"/>
    </source>
</evidence>
<dbReference type="Pfam" id="PF09084">
    <property type="entry name" value="NMT1"/>
    <property type="match status" value="1"/>
</dbReference>
<keyword evidence="5" id="KW-1185">Reference proteome</keyword>
<evidence type="ECO:0000313" key="4">
    <source>
        <dbReference type="EMBL" id="MFC5831820.1"/>
    </source>
</evidence>
<dbReference type="InterPro" id="IPR015168">
    <property type="entry name" value="SsuA/THI5"/>
</dbReference>
<proteinExistence type="inferred from homology"/>
<dbReference type="PROSITE" id="PS51257">
    <property type="entry name" value="PROKAR_LIPOPROTEIN"/>
    <property type="match status" value="1"/>
</dbReference>
<sequence>MRCGSRARRIALIAVATLALASCGSGGGGADGGLEKTELHVGVLPFPDVAPLYIAIQKGYFRAEGLNVMPEAMAHGTTGALTELAGGGLDVVLGNYMDVFTAAEKGVGDFTFVADCYQAGANGFNIVVKGDSPVKSPADLKDTTVALDAIGNIGDLALVNTMKNHGLDRDDVKFVEIPFPEMAAAIEARRVDAAWMTEPYITYSQQQNGARSLLDTMVGDMKDFPVAGWASTRAFTKDDPNTVAAFQRALGKAQADAAADREEVTEVIPTYTKIDARTASAIALGTFPTSLDAARLQRVPDLMLRLGFMKTKLDVAPMIAGPAK</sequence>
<dbReference type="EMBL" id="JBHSPA010000070">
    <property type="protein sequence ID" value="MFC5831820.1"/>
    <property type="molecule type" value="Genomic_DNA"/>
</dbReference>
<comment type="similarity">
    <text evidence="1">Belongs to the bacterial solute-binding protein SsuA/TauA family.</text>
</comment>
<dbReference type="Proteomes" id="UP001596058">
    <property type="component" value="Unassembled WGS sequence"/>
</dbReference>
<evidence type="ECO:0000256" key="1">
    <source>
        <dbReference type="ARBA" id="ARBA00010742"/>
    </source>
</evidence>
<feature type="chain" id="PRO_5045889278" evidence="2">
    <location>
        <begin position="22"/>
        <end position="324"/>
    </location>
</feature>
<accession>A0ABW1D4D0</accession>
<comment type="caution">
    <text evidence="4">The sequence shown here is derived from an EMBL/GenBank/DDBJ whole genome shotgun (WGS) entry which is preliminary data.</text>
</comment>
<reference evidence="5" key="1">
    <citation type="journal article" date="2019" name="Int. J. Syst. Evol. Microbiol.">
        <title>The Global Catalogue of Microorganisms (GCM) 10K type strain sequencing project: providing services to taxonomists for standard genome sequencing and annotation.</title>
        <authorList>
            <consortium name="The Broad Institute Genomics Platform"/>
            <consortium name="The Broad Institute Genome Sequencing Center for Infectious Disease"/>
            <person name="Wu L."/>
            <person name="Ma J."/>
        </authorList>
    </citation>
    <scope>NUCLEOTIDE SEQUENCE [LARGE SCALE GENOMIC DNA]</scope>
    <source>
        <strain evidence="5">CCUG 53903</strain>
    </source>
</reference>
<dbReference type="PANTHER" id="PTHR30024">
    <property type="entry name" value="ALIPHATIC SULFONATES-BINDING PROTEIN-RELATED"/>
    <property type="match status" value="1"/>
</dbReference>
<protein>
    <submittedName>
        <fullName evidence="4">ABC transporter substrate-binding protein</fullName>
    </submittedName>
</protein>
<dbReference type="InterPro" id="IPR001638">
    <property type="entry name" value="Solute-binding_3/MltF_N"/>
</dbReference>
<dbReference type="RefSeq" id="WP_379521279.1">
    <property type="nucleotide sequence ID" value="NZ_JBHSPA010000070.1"/>
</dbReference>
<dbReference type="Gene3D" id="3.40.190.10">
    <property type="entry name" value="Periplasmic binding protein-like II"/>
    <property type="match status" value="2"/>
</dbReference>
<keyword evidence="2" id="KW-0732">Signal</keyword>
<dbReference type="SMART" id="SM00062">
    <property type="entry name" value="PBPb"/>
    <property type="match status" value="1"/>
</dbReference>
<name>A0ABW1D4D0_9ACTN</name>
<evidence type="ECO:0000259" key="3">
    <source>
        <dbReference type="SMART" id="SM00062"/>
    </source>
</evidence>